<dbReference type="PANTHER" id="PTHR34069">
    <property type="entry name" value="3-OXOACYL-[ACYL-CARRIER-PROTEIN] SYNTHASE 3"/>
    <property type="match status" value="1"/>
</dbReference>
<dbReference type="GO" id="GO:0004315">
    <property type="term" value="F:3-oxoacyl-[acyl-carrier-protein] synthase activity"/>
    <property type="evidence" value="ECO:0007669"/>
    <property type="project" value="InterPro"/>
</dbReference>
<feature type="transmembrane region" description="Helical" evidence="3">
    <location>
        <begin position="309"/>
        <end position="326"/>
    </location>
</feature>
<dbReference type="NCBIfam" id="NF006829">
    <property type="entry name" value="PRK09352.1"/>
    <property type="match status" value="1"/>
</dbReference>
<dbReference type="CDD" id="cd00830">
    <property type="entry name" value="KAS_III"/>
    <property type="match status" value="1"/>
</dbReference>
<dbReference type="RefSeq" id="WP_194447725.1">
    <property type="nucleotide sequence ID" value="NZ_CP063849.1"/>
</dbReference>
<dbReference type="Proteomes" id="UP000593892">
    <property type="component" value="Chromosome"/>
</dbReference>
<dbReference type="Pfam" id="PF08541">
    <property type="entry name" value="ACP_syn_III_C"/>
    <property type="match status" value="1"/>
</dbReference>
<evidence type="ECO:0000259" key="5">
    <source>
        <dbReference type="Pfam" id="PF08545"/>
    </source>
</evidence>
<keyword evidence="3" id="KW-0472">Membrane</keyword>
<accession>A0A7S7NLZ2</accession>
<evidence type="ECO:0000313" key="7">
    <source>
        <dbReference type="Proteomes" id="UP000593892"/>
    </source>
</evidence>
<dbReference type="SUPFAM" id="SSF53901">
    <property type="entry name" value="Thiolase-like"/>
    <property type="match status" value="1"/>
</dbReference>
<keyword evidence="2" id="KW-0012">Acyltransferase</keyword>
<keyword evidence="3" id="KW-0812">Transmembrane</keyword>
<dbReference type="EMBL" id="CP063849">
    <property type="protein sequence ID" value="QOY86056.1"/>
    <property type="molecule type" value="Genomic_DNA"/>
</dbReference>
<dbReference type="PANTHER" id="PTHR34069:SF2">
    <property type="entry name" value="BETA-KETOACYL-[ACYL-CARRIER-PROTEIN] SYNTHASE III"/>
    <property type="match status" value="1"/>
</dbReference>
<keyword evidence="3" id="KW-1133">Transmembrane helix</keyword>
<name>A0A7S7NLZ2_PALFE</name>
<dbReference type="InterPro" id="IPR013751">
    <property type="entry name" value="ACP_syn_III_N"/>
</dbReference>
<sequence length="328" mass="34682">MLRDSRFHIAGCASALPRTAVPNAVLARELETDEDWIESRCGIRNRYRTSPEETTLSLAVSAGRALLDEQPDFWPDLLLCSTFTPEHLLCPTAPAIAEQLRLGPIGAFDLNAACTGAAFGFLTAFGFLASGLASKVLLVASDTPTKYLAQDDRSTRILMGDGAAAVALEQGGAAGSRVLSWLTGSDGSGAQNFFVPHGGSRYPQSIQHGATRSLAVQMDGRAIFRFAVSAGAAMLKRLCELAGVTPAEVTWVIPHQANLRILDALQQQSGIPPDRWVINIGAVGNTASASIPIALAECMASGQFRKGDLVLIAGFGAGLTWAGFLLEW</sequence>
<evidence type="ECO:0000313" key="6">
    <source>
        <dbReference type="EMBL" id="QOY86056.1"/>
    </source>
</evidence>
<dbReference type="KEGG" id="pfer:IRI77_25020"/>
<feature type="domain" description="Beta-ketoacyl-[acyl-carrier-protein] synthase III N-terminal" evidence="5">
    <location>
        <begin position="108"/>
        <end position="187"/>
    </location>
</feature>
<keyword evidence="7" id="KW-1185">Reference proteome</keyword>
<evidence type="ECO:0000259" key="4">
    <source>
        <dbReference type="Pfam" id="PF08541"/>
    </source>
</evidence>
<keyword evidence="1" id="KW-0808">Transferase</keyword>
<dbReference type="GO" id="GO:0006633">
    <property type="term" value="P:fatty acid biosynthetic process"/>
    <property type="evidence" value="ECO:0007669"/>
    <property type="project" value="InterPro"/>
</dbReference>
<dbReference type="Pfam" id="PF08545">
    <property type="entry name" value="ACP_syn_III"/>
    <property type="match status" value="1"/>
</dbReference>
<reference evidence="6 7" key="1">
    <citation type="submission" date="2020-10" db="EMBL/GenBank/DDBJ databases">
        <title>Complete genome sequence of Paludibaculum fermentans P105T, a facultatively anaerobic acidobacterium capable of dissimilatory Fe(III) reduction.</title>
        <authorList>
            <person name="Dedysh S.N."/>
            <person name="Beletsky A.V."/>
            <person name="Kulichevskaya I.S."/>
            <person name="Mardanov A.V."/>
            <person name="Ravin N.V."/>
        </authorList>
    </citation>
    <scope>NUCLEOTIDE SEQUENCE [LARGE SCALE GENOMIC DNA]</scope>
    <source>
        <strain evidence="6 7">P105</strain>
    </source>
</reference>
<dbReference type="Gene3D" id="3.40.47.10">
    <property type="match status" value="1"/>
</dbReference>
<evidence type="ECO:0000256" key="1">
    <source>
        <dbReference type="ARBA" id="ARBA00022679"/>
    </source>
</evidence>
<gene>
    <name evidence="6" type="ORF">IRI77_25020</name>
</gene>
<dbReference type="InterPro" id="IPR016039">
    <property type="entry name" value="Thiolase-like"/>
</dbReference>
<proteinExistence type="predicted"/>
<protein>
    <submittedName>
        <fullName evidence="6">Ketoacyl-ACP synthase III</fullName>
    </submittedName>
</protein>
<dbReference type="AlphaFoldDB" id="A0A7S7NLZ2"/>
<dbReference type="GO" id="GO:0044550">
    <property type="term" value="P:secondary metabolite biosynthetic process"/>
    <property type="evidence" value="ECO:0007669"/>
    <property type="project" value="TreeGrafter"/>
</dbReference>
<evidence type="ECO:0000256" key="2">
    <source>
        <dbReference type="ARBA" id="ARBA00023315"/>
    </source>
</evidence>
<feature type="domain" description="Beta-ketoacyl-[acyl-carrier-protein] synthase III C-terminal" evidence="4">
    <location>
        <begin position="240"/>
        <end position="328"/>
    </location>
</feature>
<organism evidence="6 7">
    <name type="scientific">Paludibaculum fermentans</name>
    <dbReference type="NCBI Taxonomy" id="1473598"/>
    <lineage>
        <taxon>Bacteria</taxon>
        <taxon>Pseudomonadati</taxon>
        <taxon>Acidobacteriota</taxon>
        <taxon>Terriglobia</taxon>
        <taxon>Bryobacterales</taxon>
        <taxon>Bryobacteraceae</taxon>
        <taxon>Paludibaculum</taxon>
    </lineage>
</organism>
<evidence type="ECO:0000256" key="3">
    <source>
        <dbReference type="SAM" id="Phobius"/>
    </source>
</evidence>
<dbReference type="InterPro" id="IPR013747">
    <property type="entry name" value="ACP_syn_III_C"/>
</dbReference>